<dbReference type="AlphaFoldDB" id="A0A975J1W4"/>
<reference evidence="2" key="1">
    <citation type="submission" date="2021-04" db="EMBL/GenBank/DDBJ databases">
        <title>Luteolibacter sp. 32A isolated from the skin of an Anderson's salamander (Ambystoma andersonii).</title>
        <authorList>
            <person name="Spergser J."/>
            <person name="Busse H.-J."/>
        </authorList>
    </citation>
    <scope>NUCLEOTIDE SEQUENCE</scope>
    <source>
        <strain evidence="2">32A</strain>
    </source>
</reference>
<organism evidence="2 3">
    <name type="scientific">Luteolibacter ambystomatis</name>
    <dbReference type="NCBI Taxonomy" id="2824561"/>
    <lineage>
        <taxon>Bacteria</taxon>
        <taxon>Pseudomonadati</taxon>
        <taxon>Verrucomicrobiota</taxon>
        <taxon>Verrucomicrobiia</taxon>
        <taxon>Verrucomicrobiales</taxon>
        <taxon>Verrucomicrobiaceae</taxon>
        <taxon>Luteolibacter</taxon>
    </lineage>
</organism>
<evidence type="ECO:0000313" key="3">
    <source>
        <dbReference type="Proteomes" id="UP000676169"/>
    </source>
</evidence>
<dbReference type="KEGG" id="lamb:KBB96_06365"/>
<keyword evidence="1" id="KW-1133">Transmembrane helix</keyword>
<feature type="transmembrane region" description="Helical" evidence="1">
    <location>
        <begin position="7"/>
        <end position="26"/>
    </location>
</feature>
<keyword evidence="1" id="KW-0472">Membrane</keyword>
<feature type="transmembrane region" description="Helical" evidence="1">
    <location>
        <begin position="81"/>
        <end position="101"/>
    </location>
</feature>
<gene>
    <name evidence="2" type="ORF">KBB96_06365</name>
</gene>
<dbReference type="EMBL" id="CP073100">
    <property type="protein sequence ID" value="QUE52513.1"/>
    <property type="molecule type" value="Genomic_DNA"/>
</dbReference>
<protein>
    <submittedName>
        <fullName evidence="2">Uncharacterized protein</fullName>
    </submittedName>
</protein>
<feature type="transmembrane region" description="Helical" evidence="1">
    <location>
        <begin position="32"/>
        <end position="50"/>
    </location>
</feature>
<accession>A0A975J1W4</accession>
<dbReference type="Proteomes" id="UP000676169">
    <property type="component" value="Chromosome"/>
</dbReference>
<name>A0A975J1W4_9BACT</name>
<keyword evidence="3" id="KW-1185">Reference proteome</keyword>
<feature type="transmembrane region" description="Helical" evidence="1">
    <location>
        <begin position="57"/>
        <end position="75"/>
    </location>
</feature>
<sequence length="129" mass="14841">MDSHRPGFKAAWITCGVAMVLWNVLMRIAEDRFQPIIGLLFGIGMAVGIVRQSRLQLRIAAWIVLPLFVWLFYLVRNGTWWLLGLQALSTLAMLAAIRWMYGFLPERHPKDKGEMNAIDPEYPDPWEKG</sequence>
<proteinExistence type="predicted"/>
<keyword evidence="1" id="KW-0812">Transmembrane</keyword>
<evidence type="ECO:0000313" key="2">
    <source>
        <dbReference type="EMBL" id="QUE52513.1"/>
    </source>
</evidence>
<evidence type="ECO:0000256" key="1">
    <source>
        <dbReference type="SAM" id="Phobius"/>
    </source>
</evidence>
<dbReference type="RefSeq" id="WP_211633652.1">
    <property type="nucleotide sequence ID" value="NZ_CP073100.1"/>
</dbReference>